<keyword evidence="1" id="KW-0328">Glycosyltransferase</keyword>
<reference evidence="4 5" key="1">
    <citation type="submission" date="2019-11" db="EMBL/GenBank/DDBJ databases">
        <authorList>
            <person name="Dong K."/>
        </authorList>
    </citation>
    <scope>NUCLEOTIDE SEQUENCE [LARGE SCALE GENOMIC DNA]</scope>
    <source>
        <strain evidence="4 5">NBRC 112902</strain>
    </source>
</reference>
<dbReference type="Pfam" id="PF01501">
    <property type="entry name" value="Glyco_transf_8"/>
    <property type="match status" value="1"/>
</dbReference>
<dbReference type="SUPFAM" id="SSF53448">
    <property type="entry name" value="Nucleotide-diphospho-sugar transferases"/>
    <property type="match status" value="1"/>
</dbReference>
<dbReference type="EMBL" id="WMIG01000016">
    <property type="protein sequence ID" value="MTH61485.1"/>
    <property type="molecule type" value="Genomic_DNA"/>
</dbReference>
<proteinExistence type="predicted"/>
<evidence type="ECO:0008006" key="6">
    <source>
        <dbReference type="Google" id="ProtNLM"/>
    </source>
</evidence>
<dbReference type="GO" id="GO:0016757">
    <property type="term" value="F:glycosyltransferase activity"/>
    <property type="evidence" value="ECO:0007669"/>
    <property type="project" value="UniProtKB-KW"/>
</dbReference>
<evidence type="ECO:0000256" key="2">
    <source>
        <dbReference type="ARBA" id="ARBA00022679"/>
    </source>
</evidence>
<dbReference type="Gene3D" id="3.90.550.10">
    <property type="entry name" value="Spore Coat Polysaccharide Biosynthesis Protein SpsA, Chain A"/>
    <property type="match status" value="1"/>
</dbReference>
<name>A0A844HTD8_9RHOB</name>
<dbReference type="Proteomes" id="UP000449846">
    <property type="component" value="Unassembled WGS sequence"/>
</dbReference>
<comment type="caution">
    <text evidence="4">The sequence shown here is derived from an EMBL/GenBank/DDBJ whole genome shotgun (WGS) entry which is preliminary data.</text>
</comment>
<dbReference type="InterPro" id="IPR029044">
    <property type="entry name" value="Nucleotide-diphossugar_trans"/>
</dbReference>
<organism evidence="4 5">
    <name type="scientific">Paracoccus litorisediminis</name>
    <dbReference type="NCBI Taxonomy" id="2006130"/>
    <lineage>
        <taxon>Bacteria</taxon>
        <taxon>Pseudomonadati</taxon>
        <taxon>Pseudomonadota</taxon>
        <taxon>Alphaproteobacteria</taxon>
        <taxon>Rhodobacterales</taxon>
        <taxon>Paracoccaceae</taxon>
        <taxon>Paracoccus</taxon>
    </lineage>
</organism>
<gene>
    <name evidence="4" type="ORF">GL300_19915</name>
</gene>
<accession>A0A844HTD8</accession>
<protein>
    <recommendedName>
        <fullName evidence="6">Lipopolysaccharide biosynthesis protein, LPS:glycosyltransferase</fullName>
    </recommendedName>
</protein>
<dbReference type="PANTHER" id="PTHR13778">
    <property type="entry name" value="GLYCOSYLTRANSFERASE 8 DOMAIN-CONTAINING PROTEIN"/>
    <property type="match status" value="1"/>
</dbReference>
<evidence type="ECO:0000256" key="3">
    <source>
        <dbReference type="ARBA" id="ARBA00022723"/>
    </source>
</evidence>
<keyword evidence="3" id="KW-0479">Metal-binding</keyword>
<dbReference type="AlphaFoldDB" id="A0A844HTD8"/>
<dbReference type="OrthoDB" id="5672604at2"/>
<sequence length="338" mass="37608">MRSIIGSRRDSNEGRMGLTPIFNPGFQPKSDLAVIVACDANYLPYAAVPALGMALAGHGHDVLIGGPEPVEMPSALLDAGIGHVAARDDALLDALPLDARRSLATYMELFLGNALRDHYRRILVIDADILYERGDPARLLSADMLGHAVAAVRDNRQWRTPTRKVLEFRKLGEAAHPYFNAGVVMIDTEAFAAQDLPKRAEDFARRHLAGLGRDQALMNGILKGDWAEISPLWNWQFTSASAHLTAMADPCLIHFIGTRKPWLDRSQGIVPMRMREAFGQVLSRHFPDAPQVSEATRRHWPGADTLRSALFRQWKAAGPMIRYLNRFPDLYTMVDPRT</sequence>
<dbReference type="InterPro" id="IPR002495">
    <property type="entry name" value="Glyco_trans_8"/>
</dbReference>
<dbReference type="InterPro" id="IPR050748">
    <property type="entry name" value="Glycosyltrans_8_dom-fam"/>
</dbReference>
<dbReference type="PANTHER" id="PTHR13778:SF47">
    <property type="entry name" value="LIPOPOLYSACCHARIDE 1,3-GALACTOSYLTRANSFERASE"/>
    <property type="match status" value="1"/>
</dbReference>
<keyword evidence="2" id="KW-0808">Transferase</keyword>
<evidence type="ECO:0000313" key="5">
    <source>
        <dbReference type="Proteomes" id="UP000449846"/>
    </source>
</evidence>
<dbReference type="GO" id="GO:0046872">
    <property type="term" value="F:metal ion binding"/>
    <property type="evidence" value="ECO:0007669"/>
    <property type="project" value="UniProtKB-KW"/>
</dbReference>
<keyword evidence="5" id="KW-1185">Reference proteome</keyword>
<evidence type="ECO:0000313" key="4">
    <source>
        <dbReference type="EMBL" id="MTH61485.1"/>
    </source>
</evidence>
<evidence type="ECO:0000256" key="1">
    <source>
        <dbReference type="ARBA" id="ARBA00022676"/>
    </source>
</evidence>